<dbReference type="EMBL" id="VUMT01000033">
    <property type="protein sequence ID" value="MSS64852.1"/>
    <property type="molecule type" value="Genomic_DNA"/>
</dbReference>
<dbReference type="CDD" id="cd00085">
    <property type="entry name" value="HNHc"/>
    <property type="match status" value="1"/>
</dbReference>
<sequence length="268" mass="31591">MVLDWGNVLKFDNEKDYYETLGFLSKDDEYIRIYTESNDKAGAWAGQGRMSLRNVDIDSLPESLRNAFKTSTDGRISETRYVRNLKENHCFTKEVDPTGSDFTKRLYKESLEKVLNTVPEEYENDFYRGYHWNCEVVRRVRKASRYDINLSDESQHEEIEHQTEGRRTVYYTTKYERSAKNREAAIQIHGTKCMICGFDFEEKYGQLGKGYIEVHHIKPLSELDEEIVVNPETDLICVCSNCHRMLHRFKSYIVSVEELKQIIEDNEE</sequence>
<evidence type="ECO:0000313" key="3">
    <source>
        <dbReference type="Proteomes" id="UP000482209"/>
    </source>
</evidence>
<dbReference type="Pfam" id="PF01844">
    <property type="entry name" value="HNH"/>
    <property type="match status" value="1"/>
</dbReference>
<evidence type="ECO:0000259" key="1">
    <source>
        <dbReference type="Pfam" id="PF01844"/>
    </source>
</evidence>
<dbReference type="GO" id="GO:0003676">
    <property type="term" value="F:nucleic acid binding"/>
    <property type="evidence" value="ECO:0007669"/>
    <property type="project" value="InterPro"/>
</dbReference>
<accession>A0A6L5Y1H7</accession>
<evidence type="ECO:0000313" key="2">
    <source>
        <dbReference type="EMBL" id="MSS64852.1"/>
    </source>
</evidence>
<dbReference type="GO" id="GO:0004519">
    <property type="term" value="F:endonuclease activity"/>
    <property type="evidence" value="ECO:0007669"/>
    <property type="project" value="InterPro"/>
</dbReference>
<reference evidence="2 3" key="1">
    <citation type="submission" date="2019-08" db="EMBL/GenBank/DDBJ databases">
        <title>In-depth cultivation of the pig gut microbiome towards novel bacterial diversity and tailored functional studies.</title>
        <authorList>
            <person name="Wylensek D."/>
            <person name="Hitch T.C.A."/>
            <person name="Clavel T."/>
        </authorList>
    </citation>
    <scope>NUCLEOTIDE SEQUENCE [LARGE SCALE GENOMIC DNA]</scope>
    <source>
        <strain evidence="2 3">WCA-693-APC-MOT-I</strain>
    </source>
</reference>
<name>A0A6L5Y1H7_9FIRM</name>
<gene>
    <name evidence="2" type="ORF">FYJ58_13405</name>
</gene>
<protein>
    <recommendedName>
        <fullName evidence="1">HNH domain-containing protein</fullName>
    </recommendedName>
</protein>
<feature type="domain" description="HNH" evidence="1">
    <location>
        <begin position="193"/>
        <end position="248"/>
    </location>
</feature>
<dbReference type="GO" id="GO:0008270">
    <property type="term" value="F:zinc ion binding"/>
    <property type="evidence" value="ECO:0007669"/>
    <property type="project" value="InterPro"/>
</dbReference>
<dbReference type="InterPro" id="IPR003615">
    <property type="entry name" value="HNH_nuc"/>
</dbReference>
<dbReference type="InterPro" id="IPR002711">
    <property type="entry name" value="HNH"/>
</dbReference>
<dbReference type="RefSeq" id="WP_154520239.1">
    <property type="nucleotide sequence ID" value="NZ_VUMT01000033.1"/>
</dbReference>
<organism evidence="2 3">
    <name type="scientific">Velocimicrobium porci</name>
    <dbReference type="NCBI Taxonomy" id="2606634"/>
    <lineage>
        <taxon>Bacteria</taxon>
        <taxon>Bacillati</taxon>
        <taxon>Bacillota</taxon>
        <taxon>Clostridia</taxon>
        <taxon>Lachnospirales</taxon>
        <taxon>Lachnospiraceae</taxon>
        <taxon>Velocimicrobium</taxon>
    </lineage>
</organism>
<proteinExistence type="predicted"/>
<comment type="caution">
    <text evidence="2">The sequence shown here is derived from an EMBL/GenBank/DDBJ whole genome shotgun (WGS) entry which is preliminary data.</text>
</comment>
<dbReference type="AlphaFoldDB" id="A0A6L5Y1H7"/>
<dbReference type="Gene3D" id="1.10.30.50">
    <property type="match status" value="1"/>
</dbReference>
<dbReference type="Proteomes" id="UP000482209">
    <property type="component" value="Unassembled WGS sequence"/>
</dbReference>
<keyword evidence="3" id="KW-1185">Reference proteome</keyword>